<comment type="similarity">
    <text evidence="1">Belongs to the UPF0246 family.</text>
</comment>
<dbReference type="PANTHER" id="PTHR30283">
    <property type="entry name" value="PEROXIDE STRESS RESPONSE PROTEIN YAAA"/>
    <property type="match status" value="1"/>
</dbReference>
<dbReference type="HAMAP" id="MF_00652">
    <property type="entry name" value="UPF0246"/>
    <property type="match status" value="1"/>
</dbReference>
<accession>A0ABV7HDY6</accession>
<dbReference type="Pfam" id="PF03883">
    <property type="entry name" value="H2O2_YaaD"/>
    <property type="match status" value="1"/>
</dbReference>
<keyword evidence="3" id="KW-1185">Reference proteome</keyword>
<sequence>MLMVISPAKTLDYETQPTTNKFTQPLFLEDSAELVNVLKEKSPTDISELMKISAKLGELNANRFQEWQAPFDQAQLEGLTVKQAVLAFKGDVYTGLDATTLSDEQLDFTQNHLRILSGLYGILKPLDLIRPYRLEMGTKLENGRGKNLYEFWGDNNVDYINQQLEVQGSDELVNLASTEYFKSVNTKKLKGKLITPVFKDEKNGKYKIISFYAKKARGLMVRYAVDHQITKAEDLKKFNYQGYQYAPEESTANEWVFKRSEEK</sequence>
<evidence type="ECO:0000256" key="1">
    <source>
        <dbReference type="HAMAP-Rule" id="MF_00652"/>
    </source>
</evidence>
<name>A0ABV7HDY6_9GAMM</name>
<dbReference type="InterPro" id="IPR005583">
    <property type="entry name" value="YaaA"/>
</dbReference>
<protein>
    <recommendedName>
        <fullName evidence="1">UPF0246 protein ACFOEK_04725</fullName>
    </recommendedName>
</protein>
<dbReference type="NCBIfam" id="NF002541">
    <property type="entry name" value="PRK02101.1-1"/>
    <property type="match status" value="1"/>
</dbReference>
<dbReference type="NCBIfam" id="NF002542">
    <property type="entry name" value="PRK02101.1-3"/>
    <property type="match status" value="1"/>
</dbReference>
<dbReference type="Proteomes" id="UP001595476">
    <property type="component" value="Unassembled WGS sequence"/>
</dbReference>
<dbReference type="PANTHER" id="PTHR30283:SF4">
    <property type="entry name" value="PEROXIDE STRESS RESISTANCE PROTEIN YAAA"/>
    <property type="match status" value="1"/>
</dbReference>
<dbReference type="RefSeq" id="WP_386716908.1">
    <property type="nucleotide sequence ID" value="NZ_JBHRSZ010000002.1"/>
</dbReference>
<evidence type="ECO:0000313" key="3">
    <source>
        <dbReference type="Proteomes" id="UP001595476"/>
    </source>
</evidence>
<reference evidence="3" key="1">
    <citation type="journal article" date="2019" name="Int. J. Syst. Evol. Microbiol.">
        <title>The Global Catalogue of Microorganisms (GCM) 10K type strain sequencing project: providing services to taxonomists for standard genome sequencing and annotation.</title>
        <authorList>
            <consortium name="The Broad Institute Genomics Platform"/>
            <consortium name="The Broad Institute Genome Sequencing Center for Infectious Disease"/>
            <person name="Wu L."/>
            <person name="Ma J."/>
        </authorList>
    </citation>
    <scope>NUCLEOTIDE SEQUENCE [LARGE SCALE GENOMIC DNA]</scope>
    <source>
        <strain evidence="3">KCTC 52438</strain>
    </source>
</reference>
<proteinExistence type="inferred from homology"/>
<evidence type="ECO:0000313" key="2">
    <source>
        <dbReference type="EMBL" id="MFC3150320.1"/>
    </source>
</evidence>
<gene>
    <name evidence="2" type="primary">yaaA</name>
    <name evidence="2" type="ORF">ACFOEK_04725</name>
</gene>
<organism evidence="2 3">
    <name type="scientific">Litoribrevibacter euphylliae</name>
    <dbReference type="NCBI Taxonomy" id="1834034"/>
    <lineage>
        <taxon>Bacteria</taxon>
        <taxon>Pseudomonadati</taxon>
        <taxon>Pseudomonadota</taxon>
        <taxon>Gammaproteobacteria</taxon>
        <taxon>Oceanospirillales</taxon>
        <taxon>Oceanospirillaceae</taxon>
        <taxon>Litoribrevibacter</taxon>
    </lineage>
</organism>
<comment type="caution">
    <text evidence="2">The sequence shown here is derived from an EMBL/GenBank/DDBJ whole genome shotgun (WGS) entry which is preliminary data.</text>
</comment>
<dbReference type="EMBL" id="JBHRSZ010000002">
    <property type="protein sequence ID" value="MFC3150320.1"/>
    <property type="molecule type" value="Genomic_DNA"/>
</dbReference>